<dbReference type="InterPro" id="IPR013783">
    <property type="entry name" value="Ig-like_fold"/>
</dbReference>
<dbReference type="PANTHER" id="PTHR42970:SF1">
    <property type="entry name" value="PECTATE LYASE C-RELATED"/>
    <property type="match status" value="1"/>
</dbReference>
<name>A0A8T1A9N7_9STRA</name>
<evidence type="ECO:0000313" key="4">
    <source>
        <dbReference type="Proteomes" id="UP000736787"/>
    </source>
</evidence>
<protein>
    <submittedName>
        <fullName evidence="3">Uncharacterized protein</fullName>
    </submittedName>
</protein>
<proteinExistence type="predicted"/>
<dbReference type="PANTHER" id="PTHR42970">
    <property type="entry name" value="PECTATE LYASE C-RELATED"/>
    <property type="match status" value="1"/>
</dbReference>
<dbReference type="GO" id="GO:0046872">
    <property type="term" value="F:metal ion binding"/>
    <property type="evidence" value="ECO:0007669"/>
    <property type="project" value="UniProtKB-KW"/>
</dbReference>
<dbReference type="Gene3D" id="2.60.40.10">
    <property type="entry name" value="Immunoglobulins"/>
    <property type="match status" value="1"/>
</dbReference>
<dbReference type="AlphaFoldDB" id="A0A8T1A9N7"/>
<evidence type="ECO:0000313" key="3">
    <source>
        <dbReference type="EMBL" id="KAG2876668.1"/>
    </source>
</evidence>
<dbReference type="InterPro" id="IPR052063">
    <property type="entry name" value="Polysaccharide_Lyase_1"/>
</dbReference>
<gene>
    <name evidence="3" type="ORF">PC117_g27207</name>
</gene>
<accession>A0A8T1A9N7</accession>
<evidence type="ECO:0000256" key="1">
    <source>
        <dbReference type="ARBA" id="ARBA00022723"/>
    </source>
</evidence>
<keyword evidence="1" id="KW-0479">Metal-binding</keyword>
<reference evidence="3" key="1">
    <citation type="submission" date="2018-10" db="EMBL/GenBank/DDBJ databases">
        <title>Effector identification in a new, highly contiguous assembly of the strawberry crown rot pathogen Phytophthora cactorum.</title>
        <authorList>
            <person name="Armitage A.D."/>
            <person name="Nellist C.F."/>
            <person name="Bates H."/>
            <person name="Vickerstaff R.J."/>
            <person name="Harrison R.J."/>
        </authorList>
    </citation>
    <scope>NUCLEOTIDE SEQUENCE</scope>
    <source>
        <strain evidence="3">4040</strain>
    </source>
</reference>
<comment type="caution">
    <text evidence="3">The sequence shown here is derived from an EMBL/GenBank/DDBJ whole genome shotgun (WGS) entry which is preliminary data.</text>
</comment>
<dbReference type="EMBL" id="RCMK01003085">
    <property type="protein sequence ID" value="KAG2876668.1"/>
    <property type="molecule type" value="Genomic_DNA"/>
</dbReference>
<dbReference type="Gene3D" id="2.60.120.200">
    <property type="match status" value="1"/>
</dbReference>
<keyword evidence="2" id="KW-0325">Glycoprotein</keyword>
<sequence length="502" mass="54500">MNNYYKYGPNTYRNARDQIFLDVAPDTRLHVSGNVVDSYPDVTADNWLGVGELANPDSKLLAPVQMANPTSMDDAETAYEQVLAKAGASLPRRDAIDARIVNDVKNRTGQHINSQKEVGGYLEFEETASALVDSDHDGMPDEWEISMGLDPNDPADRNEIHESDYTNLEAYLNSIAGNGSMNPTVTIQSPANHTVQTEGSSVEIKASASDIDGSIAKVEFYQNDVKLGEDDTAPYTFTWEDVQDGTHYLTVRAIDDSGTSTQSNNVTVHVHKQNSIAPWSSTDIGEPGITGHTQLGASDTDVTVKSAGDIHGETDHFHYAYQILEGNGEIVARVDQVTATDDGAEAGVMIRKSLDASSPFIAAMVTYVKGGQQVVSLVRDGADTEVVHQEKGSMVTLPYWVKLVRLGDQVTSLVSKDGNDWFVIDSQSFPADETVYIGLAADASKPDDEVDKLNASVFSNASVQELPADFPTAPTELVAEPDLKSIHLHWVEVQSAEVRLTY</sequence>
<dbReference type="Proteomes" id="UP000736787">
    <property type="component" value="Unassembled WGS sequence"/>
</dbReference>
<evidence type="ECO:0000256" key="2">
    <source>
        <dbReference type="ARBA" id="ARBA00023180"/>
    </source>
</evidence>
<dbReference type="Pfam" id="PF17957">
    <property type="entry name" value="Big_7"/>
    <property type="match status" value="1"/>
</dbReference>
<organism evidence="3 4">
    <name type="scientific">Phytophthora cactorum</name>
    <dbReference type="NCBI Taxonomy" id="29920"/>
    <lineage>
        <taxon>Eukaryota</taxon>
        <taxon>Sar</taxon>
        <taxon>Stramenopiles</taxon>
        <taxon>Oomycota</taxon>
        <taxon>Peronosporomycetes</taxon>
        <taxon>Peronosporales</taxon>
        <taxon>Peronosporaceae</taxon>
        <taxon>Phytophthora</taxon>
    </lineage>
</organism>